<dbReference type="RefSeq" id="XP_043006360.1">
    <property type="nucleotide sequence ID" value="XM_043156573.1"/>
</dbReference>
<feature type="region of interest" description="Disordered" evidence="1">
    <location>
        <begin position="1"/>
        <end position="22"/>
    </location>
</feature>
<dbReference type="GeneID" id="66080599"/>
<gene>
    <name evidence="3" type="ORF">E1B28_011524</name>
</gene>
<reference evidence="3" key="1">
    <citation type="journal article" date="2021" name="Genome Biol. Evol.">
        <title>The assembled and annotated genome of the fairy-ring fungus Marasmius oreades.</title>
        <authorList>
            <person name="Hiltunen M."/>
            <person name="Ament-Velasquez S.L."/>
            <person name="Johannesson H."/>
        </authorList>
    </citation>
    <scope>NUCLEOTIDE SEQUENCE</scope>
    <source>
        <strain evidence="3">03SP1</strain>
    </source>
</reference>
<proteinExistence type="predicted"/>
<feature type="transmembrane region" description="Helical" evidence="2">
    <location>
        <begin position="99"/>
        <end position="118"/>
    </location>
</feature>
<evidence type="ECO:0000256" key="1">
    <source>
        <dbReference type="SAM" id="MobiDB-lite"/>
    </source>
</evidence>
<keyword evidence="2" id="KW-0472">Membrane</keyword>
<accession>A0A9P7RV17</accession>
<sequence length="253" mass="28885">MSQSRPLPIPPQHPGEQVDCRLQTPPPVYLVDGLRTPSTRPLPLPPVIQQAENTSVVMPAEESPPPPPISQAPSNHLVHLVKKIFNHLMLQGPSKLPRWAQLLFRSTFLAGFFYLLYQLDQSSFSRWRSASSGEEMRIVLWLMEVIFLAMFPATAWACHREFEVGKHLTSFISVSVFIISGTIFSPGASKWQEAAEGFVQIGFLLFLFTIAMVWKKAYIPLNPLFQLPQRNRRNHESEERIEMSPRRRATLQE</sequence>
<comment type="caution">
    <text evidence="3">The sequence shown here is derived from an EMBL/GenBank/DDBJ whole genome shotgun (WGS) entry which is preliminary data.</text>
</comment>
<organism evidence="3 4">
    <name type="scientific">Marasmius oreades</name>
    <name type="common">fairy-ring Marasmius</name>
    <dbReference type="NCBI Taxonomy" id="181124"/>
    <lineage>
        <taxon>Eukaryota</taxon>
        <taxon>Fungi</taxon>
        <taxon>Dikarya</taxon>
        <taxon>Basidiomycota</taxon>
        <taxon>Agaricomycotina</taxon>
        <taxon>Agaricomycetes</taxon>
        <taxon>Agaricomycetidae</taxon>
        <taxon>Agaricales</taxon>
        <taxon>Marasmiineae</taxon>
        <taxon>Marasmiaceae</taxon>
        <taxon>Marasmius</taxon>
    </lineage>
</organism>
<evidence type="ECO:0000256" key="2">
    <source>
        <dbReference type="SAM" id="Phobius"/>
    </source>
</evidence>
<dbReference type="EMBL" id="CM032187">
    <property type="protein sequence ID" value="KAG7089890.1"/>
    <property type="molecule type" value="Genomic_DNA"/>
</dbReference>
<name>A0A9P7RV17_9AGAR</name>
<evidence type="ECO:0000313" key="4">
    <source>
        <dbReference type="Proteomes" id="UP001049176"/>
    </source>
</evidence>
<dbReference type="Proteomes" id="UP001049176">
    <property type="component" value="Chromosome 7"/>
</dbReference>
<evidence type="ECO:0000313" key="3">
    <source>
        <dbReference type="EMBL" id="KAG7089890.1"/>
    </source>
</evidence>
<protein>
    <submittedName>
        <fullName evidence="3">Uncharacterized protein</fullName>
    </submittedName>
</protein>
<keyword evidence="2" id="KW-1133">Transmembrane helix</keyword>
<keyword evidence="4" id="KW-1185">Reference proteome</keyword>
<feature type="transmembrane region" description="Helical" evidence="2">
    <location>
        <begin position="168"/>
        <end position="185"/>
    </location>
</feature>
<dbReference type="KEGG" id="more:E1B28_011524"/>
<dbReference type="AlphaFoldDB" id="A0A9P7RV17"/>
<feature type="transmembrane region" description="Helical" evidence="2">
    <location>
        <begin position="197"/>
        <end position="214"/>
    </location>
</feature>
<feature type="transmembrane region" description="Helical" evidence="2">
    <location>
        <begin position="138"/>
        <end position="156"/>
    </location>
</feature>
<keyword evidence="2" id="KW-0812">Transmembrane</keyword>